<evidence type="ECO:0000256" key="1">
    <source>
        <dbReference type="ARBA" id="ARBA00006209"/>
    </source>
</evidence>
<comment type="similarity">
    <text evidence="1">Belongs to the PI3/PI4-kinase family. Type III PI4K subfamily.</text>
</comment>
<reference evidence="4" key="1">
    <citation type="submission" date="2016-11" db="EMBL/GenBank/DDBJ databases">
        <title>The genome of Nicotiana attenuata.</title>
        <authorList>
            <person name="Xu S."/>
            <person name="Brockmoeller T."/>
            <person name="Gaquerel E."/>
            <person name="Navarro A."/>
            <person name="Kuhl H."/>
            <person name="Gase K."/>
            <person name="Ling Z."/>
            <person name="Zhou W."/>
            <person name="Kreitzer C."/>
            <person name="Stanke M."/>
            <person name="Tang H."/>
            <person name="Lyons E."/>
            <person name="Pandey P."/>
            <person name="Pandey S.P."/>
            <person name="Timmermann B."/>
            <person name="Baldwin I.T."/>
        </authorList>
    </citation>
    <scope>NUCLEOTIDE SEQUENCE [LARGE SCALE GENOMIC DNA]</scope>
    <source>
        <strain evidence="4">UT</strain>
    </source>
</reference>
<dbReference type="Gramene" id="OIT19856">
    <property type="protein sequence ID" value="OIT19856"/>
    <property type="gene ID" value="A4A49_42670"/>
</dbReference>
<keyword evidence="2" id="KW-0732">Signal</keyword>
<dbReference type="STRING" id="49451.A0A1J6K455"/>
<comment type="caution">
    <text evidence="4">The sequence shown here is derived from an EMBL/GenBank/DDBJ whole genome shotgun (WGS) entry which is preliminary data.</text>
</comment>
<dbReference type="Pfam" id="PF19274">
    <property type="entry name" value="PI4K_N"/>
    <property type="match status" value="2"/>
</dbReference>
<evidence type="ECO:0000313" key="4">
    <source>
        <dbReference type="EMBL" id="OIT19856.1"/>
    </source>
</evidence>
<feature type="chain" id="PRO_5012882282" evidence="2">
    <location>
        <begin position="27"/>
        <end position="203"/>
    </location>
</feature>
<evidence type="ECO:0000256" key="2">
    <source>
        <dbReference type="SAM" id="SignalP"/>
    </source>
</evidence>
<dbReference type="EMBL" id="MJEQ01006112">
    <property type="protein sequence ID" value="OIT19856.1"/>
    <property type="molecule type" value="Genomic_DNA"/>
</dbReference>
<organism evidence="4 5">
    <name type="scientific">Nicotiana attenuata</name>
    <name type="common">Coyote tobacco</name>
    <dbReference type="NCBI Taxonomy" id="49451"/>
    <lineage>
        <taxon>Eukaryota</taxon>
        <taxon>Viridiplantae</taxon>
        <taxon>Streptophyta</taxon>
        <taxon>Embryophyta</taxon>
        <taxon>Tracheophyta</taxon>
        <taxon>Spermatophyta</taxon>
        <taxon>Magnoliopsida</taxon>
        <taxon>eudicotyledons</taxon>
        <taxon>Gunneridae</taxon>
        <taxon>Pentapetalae</taxon>
        <taxon>asterids</taxon>
        <taxon>lamiids</taxon>
        <taxon>Solanales</taxon>
        <taxon>Solanaceae</taxon>
        <taxon>Nicotianoideae</taxon>
        <taxon>Nicotianeae</taxon>
        <taxon>Nicotiana</taxon>
    </lineage>
</organism>
<accession>A0A1J6K455</accession>
<gene>
    <name evidence="4" type="primary">PI4KA1_5</name>
    <name evidence="4" type="ORF">A4A49_42670</name>
</gene>
<name>A0A1J6K455_NICAT</name>
<dbReference type="InterPro" id="IPR045495">
    <property type="entry name" value="PI4K_N"/>
</dbReference>
<keyword evidence="5" id="KW-1185">Reference proteome</keyword>
<dbReference type="Proteomes" id="UP000187609">
    <property type="component" value="Unassembled WGS sequence"/>
</dbReference>
<feature type="non-terminal residue" evidence="4">
    <location>
        <position position="1"/>
    </location>
</feature>
<feature type="domain" description="PI4-kinase N-terminal" evidence="3">
    <location>
        <begin position="101"/>
        <end position="198"/>
    </location>
</feature>
<feature type="signal peptide" evidence="2">
    <location>
        <begin position="1"/>
        <end position="26"/>
    </location>
</feature>
<feature type="domain" description="PI4-kinase N-terminal" evidence="3">
    <location>
        <begin position="2"/>
        <end position="98"/>
    </location>
</feature>
<protein>
    <submittedName>
        <fullName evidence="4">Phosphatidylinositol 4-kinase alpha 1</fullName>
    </submittedName>
</protein>
<dbReference type="GO" id="GO:0016301">
    <property type="term" value="F:kinase activity"/>
    <property type="evidence" value="ECO:0007669"/>
    <property type="project" value="UniProtKB-KW"/>
</dbReference>
<evidence type="ECO:0000313" key="5">
    <source>
        <dbReference type="Proteomes" id="UP000187609"/>
    </source>
</evidence>
<proteinExistence type="inferred from homology"/>
<evidence type="ECO:0000259" key="3">
    <source>
        <dbReference type="Pfam" id="PF19274"/>
    </source>
</evidence>
<sequence>VEKEKQAAPSLLLNVLMLLADLNVSGKRPEVVDMVLPFFIDSLEEGDASLPGLLRLRLQLLDAVARMASLGFEKSYREAVVLMTKSCLSKLAAVGSAERILLPAVAEICSDSDPTVDVEPSLLKLFRNLWFYVALFGLAPLLQNHHGMTKSVSTTLNSVCSLGSVALQAVSGPYMWSADWSSAVQRISQGTPPLVSSASDQCL</sequence>
<dbReference type="AlphaFoldDB" id="A0A1J6K455"/>